<keyword evidence="8 17" id="KW-0808">Transferase</keyword>
<evidence type="ECO:0000313" key="20">
    <source>
        <dbReference type="Proteomes" id="UP000236151"/>
    </source>
</evidence>
<evidence type="ECO:0000313" key="19">
    <source>
        <dbReference type="EMBL" id="PNU01055.1"/>
    </source>
</evidence>
<feature type="transmembrane region" description="Helical" evidence="18">
    <location>
        <begin position="68"/>
        <end position="93"/>
    </location>
</feature>
<dbReference type="PIRSF" id="PIRSF000847">
    <property type="entry name" value="Phos_ph_gly_syn"/>
    <property type="match status" value="1"/>
</dbReference>
<dbReference type="Proteomes" id="UP000236151">
    <property type="component" value="Unassembled WGS sequence"/>
</dbReference>
<dbReference type="InterPro" id="IPR050324">
    <property type="entry name" value="CDP-alcohol_PTase-I"/>
</dbReference>
<evidence type="ECO:0000256" key="4">
    <source>
        <dbReference type="ARBA" id="ARBA00010441"/>
    </source>
</evidence>
<dbReference type="OrthoDB" id="9796672at2"/>
<dbReference type="PANTHER" id="PTHR14269">
    <property type="entry name" value="CDP-DIACYLGLYCEROL--GLYCEROL-3-PHOSPHATE 3-PHOSPHATIDYLTRANSFERASE-RELATED"/>
    <property type="match status" value="1"/>
</dbReference>
<dbReference type="EC" id="2.7.8.5" evidence="5 16"/>
<keyword evidence="14" id="KW-1208">Phospholipid metabolism</keyword>
<evidence type="ECO:0000256" key="11">
    <source>
        <dbReference type="ARBA" id="ARBA00023098"/>
    </source>
</evidence>
<evidence type="ECO:0000256" key="1">
    <source>
        <dbReference type="ARBA" id="ARBA00003973"/>
    </source>
</evidence>
<evidence type="ECO:0000256" key="12">
    <source>
        <dbReference type="ARBA" id="ARBA00023136"/>
    </source>
</evidence>
<comment type="caution">
    <text evidence="19">The sequence shown here is derived from an EMBL/GenBank/DDBJ whole genome shotgun (WGS) entry which is preliminary data.</text>
</comment>
<dbReference type="KEGG" id="cthd:CDO33_05715"/>
<keyword evidence="10 18" id="KW-1133">Transmembrane helix</keyword>
<evidence type="ECO:0000256" key="16">
    <source>
        <dbReference type="NCBIfam" id="TIGR00560"/>
    </source>
</evidence>
<feature type="transmembrane region" description="Helical" evidence="18">
    <location>
        <begin position="147"/>
        <end position="169"/>
    </location>
</feature>
<dbReference type="Pfam" id="PF01066">
    <property type="entry name" value="CDP-OH_P_transf"/>
    <property type="match status" value="1"/>
</dbReference>
<evidence type="ECO:0000256" key="18">
    <source>
        <dbReference type="SAM" id="Phobius"/>
    </source>
</evidence>
<feature type="transmembrane region" description="Helical" evidence="18">
    <location>
        <begin position="6"/>
        <end position="23"/>
    </location>
</feature>
<dbReference type="InterPro" id="IPR048254">
    <property type="entry name" value="CDP_ALCOHOL_P_TRANSF_CS"/>
</dbReference>
<accession>A0A2K2FKQ3</accession>
<evidence type="ECO:0000256" key="5">
    <source>
        <dbReference type="ARBA" id="ARBA00013170"/>
    </source>
</evidence>
<keyword evidence="12 18" id="KW-0472">Membrane</keyword>
<name>A0A2K2FKQ3_9CLOT</name>
<keyword evidence="11" id="KW-0443">Lipid metabolism</keyword>
<gene>
    <name evidence="19" type="primary">pgsA</name>
    <name evidence="19" type="ORF">CDQ84_02690</name>
</gene>
<dbReference type="PROSITE" id="PS00379">
    <property type="entry name" value="CDP_ALCOHOL_P_TRANSF"/>
    <property type="match status" value="1"/>
</dbReference>
<protein>
    <recommendedName>
        <fullName evidence="6 16">CDP-diacylglycerol--glycerol-3-phosphate 3-phosphatidyltransferase</fullName>
        <ecNumber evidence="5 16">2.7.8.5</ecNumber>
    </recommendedName>
</protein>
<dbReference type="UniPathway" id="UPA00084">
    <property type="reaction ID" value="UER00503"/>
</dbReference>
<keyword evidence="20" id="KW-1185">Reference proteome</keyword>
<dbReference type="Gene3D" id="1.20.120.1760">
    <property type="match status" value="1"/>
</dbReference>
<feature type="transmembrane region" description="Helical" evidence="18">
    <location>
        <begin position="114"/>
        <end position="135"/>
    </location>
</feature>
<proteinExistence type="inferred from homology"/>
<evidence type="ECO:0000256" key="8">
    <source>
        <dbReference type="ARBA" id="ARBA00022679"/>
    </source>
</evidence>
<dbReference type="EMBL" id="NIOJ01000004">
    <property type="protein sequence ID" value="PNU01055.1"/>
    <property type="molecule type" value="Genomic_DNA"/>
</dbReference>
<dbReference type="InterPro" id="IPR004570">
    <property type="entry name" value="Phosphatidylglycerol_P_synth"/>
</dbReference>
<evidence type="ECO:0000256" key="6">
    <source>
        <dbReference type="ARBA" id="ARBA00014944"/>
    </source>
</evidence>
<dbReference type="PANTHER" id="PTHR14269:SF62">
    <property type="entry name" value="CDP-DIACYLGLYCEROL--GLYCEROL-3-PHOSPHATE 3-PHOSPHATIDYLTRANSFERASE 1, CHLOROPLASTIC"/>
    <property type="match status" value="1"/>
</dbReference>
<dbReference type="InterPro" id="IPR000462">
    <property type="entry name" value="CDP-OH_P_trans"/>
</dbReference>
<keyword evidence="13" id="KW-0594">Phospholipid biosynthesis</keyword>
<dbReference type="GO" id="GO:0008444">
    <property type="term" value="F:CDP-diacylglycerol-glycerol-3-phosphate 3-phosphatidyltransferase activity"/>
    <property type="evidence" value="ECO:0007669"/>
    <property type="project" value="UniProtKB-UniRule"/>
</dbReference>
<keyword evidence="7" id="KW-0444">Lipid biosynthesis</keyword>
<evidence type="ECO:0000256" key="7">
    <source>
        <dbReference type="ARBA" id="ARBA00022516"/>
    </source>
</evidence>
<evidence type="ECO:0000256" key="2">
    <source>
        <dbReference type="ARBA" id="ARBA00004141"/>
    </source>
</evidence>
<organism evidence="19 20">
    <name type="scientific">Clostridium thermosuccinogenes</name>
    <dbReference type="NCBI Taxonomy" id="84032"/>
    <lineage>
        <taxon>Bacteria</taxon>
        <taxon>Bacillati</taxon>
        <taxon>Bacillota</taxon>
        <taxon>Clostridia</taxon>
        <taxon>Eubacteriales</taxon>
        <taxon>Clostridiaceae</taxon>
        <taxon>Clostridium</taxon>
    </lineage>
</organism>
<dbReference type="RefSeq" id="WP_103080183.1">
    <property type="nucleotide sequence ID" value="NZ_CP021850.1"/>
</dbReference>
<comment type="catalytic activity">
    <reaction evidence="15">
        <text>a CDP-1,2-diacyl-sn-glycerol + sn-glycerol 3-phosphate = a 1,2-diacyl-sn-glycero-3-phospho-(1'-sn-glycero-3'-phosphate) + CMP + H(+)</text>
        <dbReference type="Rhea" id="RHEA:12593"/>
        <dbReference type="ChEBI" id="CHEBI:15378"/>
        <dbReference type="ChEBI" id="CHEBI:57597"/>
        <dbReference type="ChEBI" id="CHEBI:58332"/>
        <dbReference type="ChEBI" id="CHEBI:60110"/>
        <dbReference type="ChEBI" id="CHEBI:60377"/>
        <dbReference type="EC" id="2.7.8.5"/>
    </reaction>
</comment>
<comment type="pathway">
    <text evidence="3">Phospholipid metabolism; phosphatidylglycerol biosynthesis; phosphatidylglycerol from CDP-diacylglycerol: step 1/2.</text>
</comment>
<dbReference type="AlphaFoldDB" id="A0A2K2FKQ3"/>
<evidence type="ECO:0000256" key="17">
    <source>
        <dbReference type="RuleBase" id="RU003750"/>
    </source>
</evidence>
<dbReference type="GO" id="GO:0006655">
    <property type="term" value="P:phosphatidylglycerol biosynthetic process"/>
    <property type="evidence" value="ECO:0007669"/>
    <property type="project" value="UniProtKB-UniPathway"/>
</dbReference>
<comment type="similarity">
    <text evidence="4 17">Belongs to the CDP-alcohol phosphatidyltransferase class-I family.</text>
</comment>
<sequence>MNIPNILTALRFVLIPIFGYALYNEHYLAAIILFTLGGITDILDGYIARKYNLVTSFGKLADPIADKLMQITALILMTMQELIPGVVLIVVVAKEIFMGLGSISLYKKHIIISSSWYGKLATVVFYFAIIMTIIFKMSDLSNGYADMLVKIFIGMAVASTLFAFVMYVISYRKISNKSK</sequence>
<dbReference type="GO" id="GO:0016020">
    <property type="term" value="C:membrane"/>
    <property type="evidence" value="ECO:0007669"/>
    <property type="project" value="UniProtKB-SubCell"/>
</dbReference>
<evidence type="ECO:0000256" key="10">
    <source>
        <dbReference type="ARBA" id="ARBA00022989"/>
    </source>
</evidence>
<comment type="function">
    <text evidence="1">This protein catalyzes the committed step to the synthesis of the acidic phospholipids.</text>
</comment>
<dbReference type="InterPro" id="IPR043130">
    <property type="entry name" value="CDP-OH_PTrfase_TM_dom"/>
</dbReference>
<reference evidence="19 20" key="1">
    <citation type="submission" date="2017-06" db="EMBL/GenBank/DDBJ databases">
        <title>Investigating the central metabolism of Clostridium thermosuccinogenes.</title>
        <authorList>
            <person name="Koendjbiharie J.G."/>
            <person name="van Kranenburg R."/>
        </authorList>
    </citation>
    <scope>NUCLEOTIDE SEQUENCE [LARGE SCALE GENOMIC DNA]</scope>
    <source>
        <strain evidence="19 20">DSM 5806</strain>
    </source>
</reference>
<evidence type="ECO:0000256" key="13">
    <source>
        <dbReference type="ARBA" id="ARBA00023209"/>
    </source>
</evidence>
<evidence type="ECO:0000256" key="14">
    <source>
        <dbReference type="ARBA" id="ARBA00023264"/>
    </source>
</evidence>
<comment type="subcellular location">
    <subcellularLocation>
        <location evidence="2">Membrane</location>
        <topology evidence="2">Multi-pass membrane protein</topology>
    </subcellularLocation>
</comment>
<evidence type="ECO:0000256" key="3">
    <source>
        <dbReference type="ARBA" id="ARBA00005042"/>
    </source>
</evidence>
<keyword evidence="9 18" id="KW-0812">Transmembrane</keyword>
<evidence type="ECO:0000256" key="15">
    <source>
        <dbReference type="ARBA" id="ARBA00048586"/>
    </source>
</evidence>
<dbReference type="NCBIfam" id="TIGR00560">
    <property type="entry name" value="pgsA"/>
    <property type="match status" value="1"/>
</dbReference>
<evidence type="ECO:0000256" key="9">
    <source>
        <dbReference type="ARBA" id="ARBA00022692"/>
    </source>
</evidence>